<feature type="transmembrane region" description="Helical" evidence="1">
    <location>
        <begin position="20"/>
        <end position="39"/>
    </location>
</feature>
<dbReference type="AlphaFoldDB" id="A0A6J7KQ53"/>
<dbReference type="EMBL" id="CAFBND010000125">
    <property type="protein sequence ID" value="CAB4957747.1"/>
    <property type="molecule type" value="Genomic_DNA"/>
</dbReference>
<dbReference type="EMBL" id="CAFBIZ010000048">
    <property type="protein sequence ID" value="CAB4847962.1"/>
    <property type="molecule type" value="Genomic_DNA"/>
</dbReference>
<accession>A0A6J7KQ53</accession>
<keyword evidence="1" id="KW-0812">Transmembrane</keyword>
<gene>
    <name evidence="2" type="ORF">UFOPK3268_00527</name>
    <name evidence="3" type="ORF">UFOPK3752_02077</name>
</gene>
<evidence type="ECO:0000313" key="3">
    <source>
        <dbReference type="EMBL" id="CAB4957747.1"/>
    </source>
</evidence>
<evidence type="ECO:0000313" key="2">
    <source>
        <dbReference type="EMBL" id="CAB4847962.1"/>
    </source>
</evidence>
<evidence type="ECO:0000256" key="1">
    <source>
        <dbReference type="SAM" id="Phobius"/>
    </source>
</evidence>
<dbReference type="Pfam" id="PF04964">
    <property type="entry name" value="Flp_Fap"/>
    <property type="match status" value="1"/>
</dbReference>
<keyword evidence="1" id="KW-0472">Membrane</keyword>
<keyword evidence="1" id="KW-1133">Transmembrane helix</keyword>
<sequence>MISRIRTTLRRDEGASAVEYGLLVAAIAAVIVGVVFLLGTTVKNNFSKTTSCISASSTSC</sequence>
<reference evidence="3" key="1">
    <citation type="submission" date="2020-05" db="EMBL/GenBank/DDBJ databases">
        <authorList>
            <person name="Chiriac C."/>
            <person name="Salcher M."/>
            <person name="Ghai R."/>
            <person name="Kavagutti S V."/>
        </authorList>
    </citation>
    <scope>NUCLEOTIDE SEQUENCE</scope>
</reference>
<dbReference type="InterPro" id="IPR007047">
    <property type="entry name" value="Flp_Fap"/>
</dbReference>
<name>A0A6J7KQ53_9ZZZZ</name>
<proteinExistence type="predicted"/>
<organism evidence="3">
    <name type="scientific">freshwater metagenome</name>
    <dbReference type="NCBI Taxonomy" id="449393"/>
    <lineage>
        <taxon>unclassified sequences</taxon>
        <taxon>metagenomes</taxon>
        <taxon>ecological metagenomes</taxon>
    </lineage>
</organism>
<protein>
    <submittedName>
        <fullName evidence="3">Unannotated protein</fullName>
    </submittedName>
</protein>